<feature type="domain" description="DUF4185" evidence="2">
    <location>
        <begin position="169"/>
        <end position="327"/>
    </location>
</feature>
<protein>
    <recommendedName>
        <fullName evidence="2">DUF4185 domain-containing protein</fullName>
    </recommendedName>
</protein>
<evidence type="ECO:0000313" key="4">
    <source>
        <dbReference type="Proteomes" id="UP001501705"/>
    </source>
</evidence>
<evidence type="ECO:0000259" key="2">
    <source>
        <dbReference type="Pfam" id="PF13810"/>
    </source>
</evidence>
<evidence type="ECO:0000313" key="3">
    <source>
        <dbReference type="EMBL" id="GAA1568582.1"/>
    </source>
</evidence>
<dbReference type="Proteomes" id="UP001501705">
    <property type="component" value="Unassembled WGS sequence"/>
</dbReference>
<feature type="region of interest" description="Disordered" evidence="1">
    <location>
        <begin position="361"/>
        <end position="387"/>
    </location>
</feature>
<dbReference type="InterPro" id="IPR025442">
    <property type="entry name" value="DUF4185"/>
</dbReference>
<gene>
    <name evidence="3" type="ORF">GCM10009804_26310</name>
</gene>
<sequence>MPTSADVPSGRAEPGRERDRAARAEAAAAWRVAAIPHAAPEAVFNAYSDSGQGWTGGDSTYAQRLPDGRVLWAFSDTFVGPVNADGSRPATTAFVSNSFVVEEADASIHTVTGGTKEWPAPLIPSPADGWYWLGGRTLNGENLDVMALRLQRTGEGQWDWQWAGNNLARFDSETLALKELIPLPSNANIQWSAWVLEEQESTYVYGVEEADDAKYLHIARVPGADLAAQPWEYWTGDDWSREEAASARVLSGVANEHSVTPWKDGYLLVTHDTSEAFNPRILGYTAAAPTGPFSSPVELYRTPETGTDPQVFTYNSHVQPHLSSDGSLLISYNVNTMDPQALYRAGGTSIYRPRFVRVELEAETPSTPEAPRGRGRTAPRPQTGRER</sequence>
<proteinExistence type="predicted"/>
<dbReference type="EMBL" id="BAAAPH010000007">
    <property type="protein sequence ID" value="GAA1568582.1"/>
    <property type="molecule type" value="Genomic_DNA"/>
</dbReference>
<organism evidence="3 4">
    <name type="scientific">Kribbella hippodromi</name>
    <dbReference type="NCBI Taxonomy" id="434347"/>
    <lineage>
        <taxon>Bacteria</taxon>
        <taxon>Bacillati</taxon>
        <taxon>Actinomycetota</taxon>
        <taxon>Actinomycetes</taxon>
        <taxon>Propionibacteriales</taxon>
        <taxon>Kribbellaceae</taxon>
        <taxon>Kribbella</taxon>
    </lineage>
</organism>
<reference evidence="4" key="1">
    <citation type="journal article" date="2019" name="Int. J. Syst. Evol. Microbiol.">
        <title>The Global Catalogue of Microorganisms (GCM) 10K type strain sequencing project: providing services to taxonomists for standard genome sequencing and annotation.</title>
        <authorList>
            <consortium name="The Broad Institute Genomics Platform"/>
            <consortium name="The Broad Institute Genome Sequencing Center for Infectious Disease"/>
            <person name="Wu L."/>
            <person name="Ma J."/>
        </authorList>
    </citation>
    <scope>NUCLEOTIDE SEQUENCE [LARGE SCALE GENOMIC DNA]</scope>
    <source>
        <strain evidence="4">JCM 15572</strain>
    </source>
</reference>
<comment type="caution">
    <text evidence="3">The sequence shown here is derived from an EMBL/GenBank/DDBJ whole genome shotgun (WGS) entry which is preliminary data.</text>
</comment>
<name>A0ABP4NXP7_9ACTN</name>
<feature type="compositionally biased region" description="Low complexity" evidence="1">
    <location>
        <begin position="376"/>
        <end position="387"/>
    </location>
</feature>
<keyword evidence="4" id="KW-1185">Reference proteome</keyword>
<accession>A0ABP4NXP7</accession>
<evidence type="ECO:0000256" key="1">
    <source>
        <dbReference type="SAM" id="MobiDB-lite"/>
    </source>
</evidence>
<dbReference type="RefSeq" id="WP_344233732.1">
    <property type="nucleotide sequence ID" value="NZ_BAAAPH010000007.1"/>
</dbReference>
<dbReference type="Pfam" id="PF13810">
    <property type="entry name" value="DUF4185"/>
    <property type="match status" value="1"/>
</dbReference>